<keyword evidence="4" id="KW-0408">Iron</keyword>
<dbReference type="GO" id="GO:0016705">
    <property type="term" value="F:oxidoreductase activity, acting on paired donors, with incorporation or reduction of molecular oxygen"/>
    <property type="evidence" value="ECO:0007669"/>
    <property type="project" value="InterPro"/>
</dbReference>
<comment type="similarity">
    <text evidence="1">Belongs to the cytochrome P450 family.</text>
</comment>
<evidence type="ECO:0000256" key="3">
    <source>
        <dbReference type="ARBA" id="ARBA00022723"/>
    </source>
</evidence>
<dbReference type="Gene3D" id="1.10.630.10">
    <property type="entry name" value="Cytochrome P450"/>
    <property type="match status" value="1"/>
</dbReference>
<comment type="caution">
    <text evidence="7">The sequence shown here is derived from an EMBL/GenBank/DDBJ whole genome shotgun (WGS) entry which is preliminary data.</text>
</comment>
<keyword evidence="5" id="KW-0560">Oxidoreductase</keyword>
<organism evidence="7 8">
    <name type="scientific">Handroanthus impetiginosus</name>
    <dbReference type="NCBI Taxonomy" id="429701"/>
    <lineage>
        <taxon>Eukaryota</taxon>
        <taxon>Viridiplantae</taxon>
        <taxon>Streptophyta</taxon>
        <taxon>Embryophyta</taxon>
        <taxon>Tracheophyta</taxon>
        <taxon>Spermatophyta</taxon>
        <taxon>Magnoliopsida</taxon>
        <taxon>eudicotyledons</taxon>
        <taxon>Gunneridae</taxon>
        <taxon>Pentapetalae</taxon>
        <taxon>asterids</taxon>
        <taxon>lamiids</taxon>
        <taxon>Lamiales</taxon>
        <taxon>Bignoniaceae</taxon>
        <taxon>Crescentiina</taxon>
        <taxon>Tabebuia alliance</taxon>
        <taxon>Handroanthus</taxon>
    </lineage>
</organism>
<dbReference type="GO" id="GO:0004497">
    <property type="term" value="F:monooxygenase activity"/>
    <property type="evidence" value="ECO:0007669"/>
    <property type="project" value="UniProtKB-KW"/>
</dbReference>
<evidence type="ECO:0000256" key="4">
    <source>
        <dbReference type="ARBA" id="ARBA00023004"/>
    </source>
</evidence>
<evidence type="ECO:0000256" key="1">
    <source>
        <dbReference type="ARBA" id="ARBA00010617"/>
    </source>
</evidence>
<dbReference type="InterPro" id="IPR036396">
    <property type="entry name" value="Cyt_P450_sf"/>
</dbReference>
<feature type="signal peptide" evidence="6">
    <location>
        <begin position="1"/>
        <end position="19"/>
    </location>
</feature>
<dbReference type="EMBL" id="NKXS01006276">
    <property type="protein sequence ID" value="PIN01740.1"/>
    <property type="molecule type" value="Genomic_DNA"/>
</dbReference>
<dbReference type="PANTHER" id="PTHR47950:SF6">
    <property type="entry name" value="CYTOCHROME P450"/>
    <property type="match status" value="1"/>
</dbReference>
<dbReference type="InterPro" id="IPR001128">
    <property type="entry name" value="Cyt_P450"/>
</dbReference>
<dbReference type="Proteomes" id="UP000231279">
    <property type="component" value="Unassembled WGS sequence"/>
</dbReference>
<dbReference type="GO" id="GO:0005506">
    <property type="term" value="F:iron ion binding"/>
    <property type="evidence" value="ECO:0007669"/>
    <property type="project" value="InterPro"/>
</dbReference>
<dbReference type="SUPFAM" id="SSF48264">
    <property type="entry name" value="Cytochrome P450"/>
    <property type="match status" value="1"/>
</dbReference>
<gene>
    <name evidence="7" type="ORF">CDL12_25751</name>
</gene>
<keyword evidence="8" id="KW-1185">Reference proteome</keyword>
<dbReference type="GO" id="GO:0020037">
    <property type="term" value="F:heme binding"/>
    <property type="evidence" value="ECO:0007669"/>
    <property type="project" value="InterPro"/>
</dbReference>
<keyword evidence="5" id="KW-0503">Monooxygenase</keyword>
<protein>
    <submittedName>
        <fullName evidence="7">Uncharacterized protein</fullName>
    </submittedName>
</protein>
<evidence type="ECO:0000256" key="2">
    <source>
        <dbReference type="ARBA" id="ARBA00022617"/>
    </source>
</evidence>
<dbReference type="Pfam" id="PF00067">
    <property type="entry name" value="p450"/>
    <property type="match status" value="1"/>
</dbReference>
<evidence type="ECO:0000256" key="5">
    <source>
        <dbReference type="ARBA" id="ARBA00023033"/>
    </source>
</evidence>
<dbReference type="PANTHER" id="PTHR47950">
    <property type="entry name" value="CYTOCHROME P450, FAMILY 76, SUBFAMILY C, POLYPEPTIDE 5-RELATED"/>
    <property type="match status" value="1"/>
</dbReference>
<keyword evidence="3" id="KW-0479">Metal-binding</keyword>
<dbReference type="AlphaFoldDB" id="A0A2G9G9U5"/>
<sequence length="303" mass="34537">MLLLLVPPFLYFILKQLKSHINPPLPPGPTPWPIIGTLHLFKPHTHIYLCNLAQSYGPDLMLLRLGTQNLIVASSPSAASEILKAKDRILAARGVPHAVPLTRSQINEMSFWADADSDHLKNLRTISRKELFSTTVLESQNYLREKKVVEMVEWLRSKEGKVVNVQNEVYATVLNMFSNVLFSKDVVRVEEEFGDTEVVRGVLRGIIGALLCPNLCDFFPIAGKLNLDPHGVRRKHRELSMRTWALWETIVKERRESDKEGNRDFLDVLISRGFTDDQINKLFEIKGVTIIQDTMKANPAHYF</sequence>
<keyword evidence="6" id="KW-0732">Signal</keyword>
<proteinExistence type="inferred from homology"/>
<dbReference type="STRING" id="429701.A0A2G9G9U5"/>
<keyword evidence="2" id="KW-0349">Heme</keyword>
<evidence type="ECO:0000313" key="8">
    <source>
        <dbReference type="Proteomes" id="UP000231279"/>
    </source>
</evidence>
<feature type="chain" id="PRO_5013936916" evidence="6">
    <location>
        <begin position="20"/>
        <end position="303"/>
    </location>
</feature>
<dbReference type="OrthoDB" id="905293at2759"/>
<reference evidence="8" key="1">
    <citation type="journal article" date="2018" name="Gigascience">
        <title>Genome assembly of the Pink Ipe (Handroanthus impetiginosus, Bignoniaceae), a highly valued, ecologically keystone Neotropical timber forest tree.</title>
        <authorList>
            <person name="Silva-Junior O.B."/>
            <person name="Grattapaglia D."/>
            <person name="Novaes E."/>
            <person name="Collevatti R.G."/>
        </authorList>
    </citation>
    <scope>NUCLEOTIDE SEQUENCE [LARGE SCALE GENOMIC DNA]</scope>
    <source>
        <strain evidence="8">cv. UFG-1</strain>
    </source>
</reference>
<evidence type="ECO:0000256" key="6">
    <source>
        <dbReference type="SAM" id="SignalP"/>
    </source>
</evidence>
<accession>A0A2G9G9U5</accession>
<name>A0A2G9G9U5_9LAMI</name>
<evidence type="ECO:0000313" key="7">
    <source>
        <dbReference type="EMBL" id="PIN01740.1"/>
    </source>
</evidence>